<dbReference type="EMBL" id="FCNZ02000029">
    <property type="protein sequence ID" value="SAL76422.1"/>
    <property type="molecule type" value="Genomic_DNA"/>
</dbReference>
<evidence type="ECO:0000256" key="1">
    <source>
        <dbReference type="SAM" id="Coils"/>
    </source>
</evidence>
<protein>
    <submittedName>
        <fullName evidence="2">Uncharacterized protein</fullName>
    </submittedName>
</protein>
<keyword evidence="3" id="KW-1185">Reference proteome</keyword>
<keyword evidence="1" id="KW-0175">Coiled coil</keyword>
<accession>A0A158K5K7</accession>
<reference evidence="2" key="1">
    <citation type="submission" date="2016-01" db="EMBL/GenBank/DDBJ databases">
        <authorList>
            <person name="Peeters Charlotte."/>
        </authorList>
    </citation>
    <scope>NUCLEOTIDE SEQUENCE</scope>
    <source>
        <strain evidence="2">LMG 22936</strain>
    </source>
</reference>
<evidence type="ECO:0000313" key="2">
    <source>
        <dbReference type="EMBL" id="SAL76422.1"/>
    </source>
</evidence>
<feature type="coiled-coil region" evidence="1">
    <location>
        <begin position="62"/>
        <end position="127"/>
    </location>
</feature>
<comment type="caution">
    <text evidence="2">The sequence shown here is derived from an EMBL/GenBank/DDBJ whole genome shotgun (WGS) entry which is preliminary data.</text>
</comment>
<proteinExistence type="predicted"/>
<evidence type="ECO:0000313" key="3">
    <source>
        <dbReference type="Proteomes" id="UP000054717"/>
    </source>
</evidence>
<gene>
    <name evidence="2" type="ORF">AWB66_05406</name>
</gene>
<dbReference type="AlphaFoldDB" id="A0A158K5K7"/>
<dbReference type="Proteomes" id="UP000054717">
    <property type="component" value="Unassembled WGS sequence"/>
</dbReference>
<sequence>MSIPSLTYRCTACDLLGSDLALHRPRFYLHFESEVLMRATMGWCYTCAKPTVVERFFDVFEVRELQEKILRARTRLADEALNASAKSNWWQREQRATDAITLLETEIENATNTLRRLRHLAAIFNERIAGPHCIECFSEDWTPLPPSSIDAEYCPESASPVKLGFQHPGCGGEITVENDVRFFMKWKPQYFDFEGFPLNTPVTKEQ</sequence>
<organism evidence="2 3">
    <name type="scientific">Caballeronia telluris</name>
    <dbReference type="NCBI Taxonomy" id="326475"/>
    <lineage>
        <taxon>Bacteria</taxon>
        <taxon>Pseudomonadati</taxon>
        <taxon>Pseudomonadota</taxon>
        <taxon>Betaproteobacteria</taxon>
        <taxon>Burkholderiales</taxon>
        <taxon>Burkholderiaceae</taxon>
        <taxon>Caballeronia</taxon>
    </lineage>
</organism>
<name>A0A158K5K7_9BURK</name>